<dbReference type="EMBL" id="JBBDHD010000029">
    <property type="protein sequence ID" value="MFH7596211.1"/>
    <property type="molecule type" value="Genomic_DNA"/>
</dbReference>
<dbReference type="Gene3D" id="3.40.710.10">
    <property type="entry name" value="DD-peptidase/beta-lactamase superfamily"/>
    <property type="match status" value="1"/>
</dbReference>
<dbReference type="EC" id="3.1.1.103" evidence="3"/>
<dbReference type="SUPFAM" id="SSF56601">
    <property type="entry name" value="beta-lactamase/transpeptidase-like"/>
    <property type="match status" value="1"/>
</dbReference>
<keyword evidence="1" id="KW-0732">Signal</keyword>
<reference evidence="3 4" key="1">
    <citation type="submission" date="2024-03" db="EMBL/GenBank/DDBJ databases">
        <title>Whole genome sequencing of Streptomyces racemochromogenes, to identify antimicrobial biosynthetic gene clusters.</title>
        <authorList>
            <person name="Suryawanshi P."/>
            <person name="Krishnaraj P.U."/>
            <person name="Arun Y.P."/>
            <person name="Suryawanshi M.P."/>
            <person name="Rakshit O."/>
        </authorList>
    </citation>
    <scope>NUCLEOTIDE SEQUENCE [LARGE SCALE GENOMIC DNA]</scope>
    <source>
        <strain evidence="3 4">AUDT626</strain>
    </source>
</reference>
<protein>
    <submittedName>
        <fullName evidence="3">Serine hydrolase domain-containing protein</fullName>
        <ecNumber evidence="3">3.1.1.103</ecNumber>
    </submittedName>
</protein>
<sequence length="377" mass="40034">MVGRAGQGRRRVAAAVAVGVLALGVAAQPAAFAAGRPDAVQRGLDGLVREGGVPGALATVTDGRGRTRTYTAGVGDRVTGAAVPRDGQVRIGSNTKVFTAVVLLQLVGEGRLGLDDLVEGHLPGVVRGDGFDGRSLTVRQLLQHTSGIPDYEAEVGEAIERGRYVAPREVLEIAFRHPATSTDGKTFHYSNTNYVLAGLIVEKVARRSLAEEIDRRVVKPLGLRHTYFPAPRDRTIREAHPHGYHQDAVGAPLRDVTEIDPSAAWAAGQMVSTNSDVNRFFSALLEGRLLRPEQLRAMQTTVPVAEGSDVGYGLGLMRRPLSCGGVYWGHGGDITGFETRGGVGPDGRAVSVAVTVDPADYGVTRRLEGLVDRALCR</sequence>
<evidence type="ECO:0000313" key="4">
    <source>
        <dbReference type="Proteomes" id="UP001610631"/>
    </source>
</evidence>
<dbReference type="Pfam" id="PF00144">
    <property type="entry name" value="Beta-lactamase"/>
    <property type="match status" value="1"/>
</dbReference>
<dbReference type="InterPro" id="IPR050491">
    <property type="entry name" value="AmpC-like"/>
</dbReference>
<feature type="chain" id="PRO_5045341177" evidence="1">
    <location>
        <begin position="34"/>
        <end position="377"/>
    </location>
</feature>
<feature type="signal peptide" evidence="1">
    <location>
        <begin position="1"/>
        <end position="33"/>
    </location>
</feature>
<dbReference type="PANTHER" id="PTHR46825">
    <property type="entry name" value="D-ALANYL-D-ALANINE-CARBOXYPEPTIDASE/ENDOPEPTIDASE AMPH"/>
    <property type="match status" value="1"/>
</dbReference>
<dbReference type="InterPro" id="IPR001466">
    <property type="entry name" value="Beta-lactam-related"/>
</dbReference>
<feature type="domain" description="Beta-lactamase-related" evidence="2">
    <location>
        <begin position="44"/>
        <end position="355"/>
    </location>
</feature>
<keyword evidence="4" id="KW-1185">Reference proteome</keyword>
<accession>A0ABW7PCX9</accession>
<evidence type="ECO:0000313" key="3">
    <source>
        <dbReference type="EMBL" id="MFH7596211.1"/>
    </source>
</evidence>
<evidence type="ECO:0000256" key="1">
    <source>
        <dbReference type="SAM" id="SignalP"/>
    </source>
</evidence>
<organism evidence="3 4">
    <name type="scientific">Streptomyces racemochromogenes</name>
    <dbReference type="NCBI Taxonomy" id="67353"/>
    <lineage>
        <taxon>Bacteria</taxon>
        <taxon>Bacillati</taxon>
        <taxon>Actinomycetota</taxon>
        <taxon>Actinomycetes</taxon>
        <taxon>Kitasatosporales</taxon>
        <taxon>Streptomycetaceae</taxon>
        <taxon>Streptomyces</taxon>
    </lineage>
</organism>
<dbReference type="Proteomes" id="UP001610631">
    <property type="component" value="Unassembled WGS sequence"/>
</dbReference>
<evidence type="ECO:0000259" key="2">
    <source>
        <dbReference type="Pfam" id="PF00144"/>
    </source>
</evidence>
<keyword evidence="3" id="KW-0378">Hydrolase</keyword>
<gene>
    <name evidence="3" type="ORF">WDV06_14055</name>
</gene>
<comment type="caution">
    <text evidence="3">The sequence shown here is derived from an EMBL/GenBank/DDBJ whole genome shotgun (WGS) entry which is preliminary data.</text>
</comment>
<dbReference type="PANTHER" id="PTHR46825:SF7">
    <property type="entry name" value="D-ALANYL-D-ALANINE CARBOXYPEPTIDASE"/>
    <property type="match status" value="1"/>
</dbReference>
<dbReference type="GO" id="GO:0016787">
    <property type="term" value="F:hydrolase activity"/>
    <property type="evidence" value="ECO:0007669"/>
    <property type="project" value="UniProtKB-KW"/>
</dbReference>
<name>A0ABW7PCX9_9ACTN</name>
<dbReference type="InterPro" id="IPR012338">
    <property type="entry name" value="Beta-lactam/transpept-like"/>
</dbReference>
<dbReference type="RefSeq" id="WP_395510098.1">
    <property type="nucleotide sequence ID" value="NZ_JBBDHD010000029.1"/>
</dbReference>
<proteinExistence type="predicted"/>